<dbReference type="EMBL" id="LAZR01059345">
    <property type="protein sequence ID" value="KKK67982.1"/>
    <property type="molecule type" value="Genomic_DNA"/>
</dbReference>
<sequence>GLGDGLGYAAKFGQSFGESWGRLRNAFSVSMLAWRPIGWMGNEMLDNAWRASMADGLSFFTHPFRSVTAIHASRNIERAMEERTLYQAATAGVRAILNAADEPAIMLDRVAEIIPDVRRYVGVADDAAAQADDIRKFLNTELITSTDAIKVLDDSLAQALFRQRKGYEAAQKYNLPMNVKGELFDPNWDEVALTGMEQNFTTEVASASYRHEWALGTRRSPELLEGYTTAIGNVWARDLKDPAVLAYLEQVGRVGGGGTDNAFAARKFVNSGSWNVMEEPIKNMARFDGMSVDSMSDLALAEWYFKNKVGPYVDDIFGDVLTPDNVNAMRRGGFVSEINGVNYIVDVDDPDTIADLIQAANGTNFKLPQSVVGVV</sequence>
<gene>
    <name evidence="1" type="ORF">LCGC14_2948630</name>
</gene>
<accession>A0A0F8XFQ9</accession>
<comment type="caution">
    <text evidence="1">The sequence shown here is derived from an EMBL/GenBank/DDBJ whole genome shotgun (WGS) entry which is preliminary data.</text>
</comment>
<feature type="non-terminal residue" evidence="1">
    <location>
        <position position="1"/>
    </location>
</feature>
<proteinExistence type="predicted"/>
<organism evidence="1">
    <name type="scientific">marine sediment metagenome</name>
    <dbReference type="NCBI Taxonomy" id="412755"/>
    <lineage>
        <taxon>unclassified sequences</taxon>
        <taxon>metagenomes</taxon>
        <taxon>ecological metagenomes</taxon>
    </lineage>
</organism>
<evidence type="ECO:0000313" key="1">
    <source>
        <dbReference type="EMBL" id="KKK67982.1"/>
    </source>
</evidence>
<reference evidence="1" key="1">
    <citation type="journal article" date="2015" name="Nature">
        <title>Complex archaea that bridge the gap between prokaryotes and eukaryotes.</title>
        <authorList>
            <person name="Spang A."/>
            <person name="Saw J.H."/>
            <person name="Jorgensen S.L."/>
            <person name="Zaremba-Niedzwiedzka K."/>
            <person name="Martijn J."/>
            <person name="Lind A.E."/>
            <person name="van Eijk R."/>
            <person name="Schleper C."/>
            <person name="Guy L."/>
            <person name="Ettema T.J."/>
        </authorList>
    </citation>
    <scope>NUCLEOTIDE SEQUENCE</scope>
</reference>
<feature type="non-terminal residue" evidence="1">
    <location>
        <position position="375"/>
    </location>
</feature>
<protein>
    <submittedName>
        <fullName evidence="1">Uncharacterized protein</fullName>
    </submittedName>
</protein>
<dbReference type="AlphaFoldDB" id="A0A0F8XFQ9"/>
<name>A0A0F8XFQ9_9ZZZZ</name>